<dbReference type="InterPro" id="IPR001509">
    <property type="entry name" value="Epimerase_deHydtase"/>
</dbReference>
<dbReference type="OrthoDB" id="9798632at2"/>
<evidence type="ECO:0000313" key="4">
    <source>
        <dbReference type="EMBL" id="THH41142.1"/>
    </source>
</evidence>
<evidence type="ECO:0000313" key="5">
    <source>
        <dbReference type="Proteomes" id="UP000308528"/>
    </source>
</evidence>
<dbReference type="Gene3D" id="3.40.50.720">
    <property type="entry name" value="NAD(P)-binding Rossmann-like Domain"/>
    <property type="match status" value="1"/>
</dbReference>
<comment type="caution">
    <text evidence="4">The sequence shown here is derived from an EMBL/GenBank/DDBJ whole genome shotgun (WGS) entry which is preliminary data.</text>
</comment>
<dbReference type="InterPro" id="IPR036291">
    <property type="entry name" value="NAD(P)-bd_dom_sf"/>
</dbReference>
<dbReference type="PANTHER" id="PTHR14097:SF7">
    <property type="entry name" value="OXIDOREDUCTASE HTATIP2"/>
    <property type="match status" value="1"/>
</dbReference>
<dbReference type="GO" id="GO:0016020">
    <property type="term" value="C:membrane"/>
    <property type="evidence" value="ECO:0007669"/>
    <property type="project" value="UniProtKB-SubCell"/>
</dbReference>
<keyword evidence="5" id="KW-1185">Reference proteome</keyword>
<evidence type="ECO:0000259" key="3">
    <source>
        <dbReference type="Pfam" id="PF01370"/>
    </source>
</evidence>
<dbReference type="EMBL" id="SRSF01000001">
    <property type="protein sequence ID" value="THH41142.1"/>
    <property type="molecule type" value="Genomic_DNA"/>
</dbReference>
<dbReference type="AlphaFoldDB" id="A0A4S4NMU5"/>
<evidence type="ECO:0000256" key="1">
    <source>
        <dbReference type="ARBA" id="ARBA00004370"/>
    </source>
</evidence>
<proteinExistence type="predicted"/>
<reference evidence="4 5" key="1">
    <citation type="submission" date="2019-04" db="EMBL/GenBank/DDBJ databases">
        <title>Lewinella litorea sp. nov., isolated from a marine sand.</title>
        <authorList>
            <person name="Yoon J.-H."/>
        </authorList>
    </citation>
    <scope>NUCLEOTIDE SEQUENCE [LARGE SCALE GENOMIC DNA]</scope>
    <source>
        <strain evidence="4 5">HSMS-39</strain>
    </source>
</reference>
<protein>
    <submittedName>
        <fullName evidence="4">NAD-dependent epimerase/dehydratase family protein</fullName>
    </submittedName>
</protein>
<dbReference type="SUPFAM" id="SSF51735">
    <property type="entry name" value="NAD(P)-binding Rossmann-fold domains"/>
    <property type="match status" value="1"/>
</dbReference>
<keyword evidence="2" id="KW-0472">Membrane</keyword>
<feature type="domain" description="NAD-dependent epimerase/dehydratase" evidence="3">
    <location>
        <begin position="15"/>
        <end position="124"/>
    </location>
</feature>
<sequence>MEEGMEIIASRKTALLIGATGLVGGNLLERLLAHSAYRRVVAPTRRPLNVRHEKLDNPVVNFERLGRDASVFRCHDVYIALGTTIKKAGSPEAFRRVDYDYVIQVASLAHTQGANQCLVVSSAGANSESRFLYSRVKGEMEEAITRLDFWSVHLFRPGVLLGNRDELRIGEKVAAGLSTLVRQISPTLLGDYNPTEADMLARKMIEAAQAISPGVHFHGAAELIKA</sequence>
<gene>
    <name evidence="4" type="ORF">E4021_00670</name>
</gene>
<dbReference type="Proteomes" id="UP000308528">
    <property type="component" value="Unassembled WGS sequence"/>
</dbReference>
<comment type="subcellular location">
    <subcellularLocation>
        <location evidence="1">Membrane</location>
    </subcellularLocation>
</comment>
<evidence type="ECO:0000256" key="2">
    <source>
        <dbReference type="ARBA" id="ARBA00023136"/>
    </source>
</evidence>
<accession>A0A4S4NMU5</accession>
<name>A0A4S4NMU5_9BACT</name>
<dbReference type="PANTHER" id="PTHR14097">
    <property type="entry name" value="OXIDOREDUCTASE HTATIP2"/>
    <property type="match status" value="1"/>
</dbReference>
<organism evidence="4 5">
    <name type="scientific">Neolewinella litorea</name>
    <dbReference type="NCBI Taxonomy" id="2562452"/>
    <lineage>
        <taxon>Bacteria</taxon>
        <taxon>Pseudomonadati</taxon>
        <taxon>Bacteroidota</taxon>
        <taxon>Saprospiria</taxon>
        <taxon>Saprospirales</taxon>
        <taxon>Lewinellaceae</taxon>
        <taxon>Neolewinella</taxon>
    </lineage>
</organism>
<dbReference type="Pfam" id="PF01370">
    <property type="entry name" value="Epimerase"/>
    <property type="match status" value="1"/>
</dbReference>